<proteinExistence type="predicted"/>
<dbReference type="PANTHER" id="PTHR11280">
    <property type="entry name" value="GLUCOSAMINE-6-PHOSPHATE ISOMERASE"/>
    <property type="match status" value="1"/>
</dbReference>
<keyword evidence="3" id="KW-1185">Reference proteome</keyword>
<dbReference type="SUPFAM" id="SSF100950">
    <property type="entry name" value="NagB/RpiA/CoA transferase-like"/>
    <property type="match status" value="1"/>
</dbReference>
<feature type="domain" description="Glucosamine/galactosamine-6-phosphate isomerase" evidence="1">
    <location>
        <begin position="20"/>
        <end position="238"/>
    </location>
</feature>
<organism evidence="2 3">
    <name type="scientific">Candidatus Pantoea floridensis</name>
    <dbReference type="NCBI Taxonomy" id="1938870"/>
    <lineage>
        <taxon>Bacteria</taxon>
        <taxon>Pseudomonadati</taxon>
        <taxon>Pseudomonadota</taxon>
        <taxon>Gammaproteobacteria</taxon>
        <taxon>Enterobacterales</taxon>
        <taxon>Erwiniaceae</taxon>
        <taxon>Pantoea</taxon>
    </lineage>
</organism>
<dbReference type="Gene3D" id="3.40.50.1360">
    <property type="match status" value="1"/>
</dbReference>
<dbReference type="PANTHER" id="PTHR11280:SF6">
    <property type="entry name" value="GLUCOSAMINE-6-PHOSPHATE ISOMERASE NAGB"/>
    <property type="match status" value="1"/>
</dbReference>
<gene>
    <name evidence="2" type="ORF">SAMN06273570_0896</name>
</gene>
<protein>
    <submittedName>
        <fullName evidence="2">Glucosamine-6-phosphate deaminase</fullName>
    </submittedName>
</protein>
<dbReference type="InterPro" id="IPR004547">
    <property type="entry name" value="Glucosamine6P_isomerase"/>
</dbReference>
<dbReference type="OrthoDB" id="9810967at2"/>
<evidence type="ECO:0000313" key="3">
    <source>
        <dbReference type="Proteomes" id="UP000219271"/>
    </source>
</evidence>
<accession>A0A286BR28</accession>
<dbReference type="EMBL" id="OCMY01000001">
    <property type="protein sequence ID" value="SOD36591.1"/>
    <property type="molecule type" value="Genomic_DNA"/>
</dbReference>
<dbReference type="Pfam" id="PF01182">
    <property type="entry name" value="Glucosamine_iso"/>
    <property type="match status" value="1"/>
</dbReference>
<dbReference type="GO" id="GO:0019262">
    <property type="term" value="P:N-acetylneuraminate catabolic process"/>
    <property type="evidence" value="ECO:0007669"/>
    <property type="project" value="TreeGrafter"/>
</dbReference>
<dbReference type="AlphaFoldDB" id="A0A286BR28"/>
<evidence type="ECO:0000313" key="2">
    <source>
        <dbReference type="EMBL" id="SOD36591.1"/>
    </source>
</evidence>
<dbReference type="Proteomes" id="UP000219271">
    <property type="component" value="Unassembled WGS sequence"/>
</dbReference>
<name>A0A286BR28_9GAMM</name>
<dbReference type="GO" id="GO:0005737">
    <property type="term" value="C:cytoplasm"/>
    <property type="evidence" value="ECO:0007669"/>
    <property type="project" value="TreeGrafter"/>
</dbReference>
<dbReference type="GO" id="GO:0004342">
    <property type="term" value="F:glucosamine-6-phosphate deaminase activity"/>
    <property type="evidence" value="ECO:0007669"/>
    <property type="project" value="InterPro"/>
</dbReference>
<sequence length="257" mass="27968">MTLLQQGKRDRLWVKRFASRAALGVAAAHDVAAHLRQLLSTQDAVRMVFAAAPSQNEFLAALIAENDIDWSRIHAFHMDEYIGLDRAAPQRFGQFLCQHLFDAVRPGEVHLIPYEGEPAAICADYSQKLHAAPIDVVCLGIGENGHLAFNDPPVADFNDPFTVKAVQLDAACRQQQVNDGCFATLDAVPTQAVTLTIPALMSGARLFCMVPGASKRAAVNATLNDELSTACPATRLRQHPHCTLYTDSEACAEVTFD</sequence>
<dbReference type="GO" id="GO:0006043">
    <property type="term" value="P:glucosamine catabolic process"/>
    <property type="evidence" value="ECO:0007669"/>
    <property type="project" value="TreeGrafter"/>
</dbReference>
<evidence type="ECO:0000259" key="1">
    <source>
        <dbReference type="Pfam" id="PF01182"/>
    </source>
</evidence>
<reference evidence="3" key="1">
    <citation type="submission" date="2017-09" db="EMBL/GenBank/DDBJ databases">
        <authorList>
            <person name="Varghese N."/>
            <person name="Submissions S."/>
        </authorList>
    </citation>
    <scope>NUCLEOTIDE SEQUENCE [LARGE SCALE GENOMIC DNA]</scope>
    <source>
        <strain evidence="3">JKS000234</strain>
    </source>
</reference>
<dbReference type="InterPro" id="IPR037171">
    <property type="entry name" value="NagB/RpiA_transferase-like"/>
</dbReference>
<dbReference type="InterPro" id="IPR006148">
    <property type="entry name" value="Glc/Gal-6P_isomerase"/>
</dbReference>
<dbReference type="RefSeq" id="WP_097094771.1">
    <property type="nucleotide sequence ID" value="NZ_OCMY01000001.1"/>
</dbReference>
<dbReference type="CDD" id="cd01399">
    <property type="entry name" value="GlcN6P_deaminase"/>
    <property type="match status" value="1"/>
</dbReference>
<dbReference type="GO" id="GO:0042802">
    <property type="term" value="F:identical protein binding"/>
    <property type="evidence" value="ECO:0007669"/>
    <property type="project" value="TreeGrafter"/>
</dbReference>
<dbReference type="GO" id="GO:0006046">
    <property type="term" value="P:N-acetylglucosamine catabolic process"/>
    <property type="evidence" value="ECO:0007669"/>
    <property type="project" value="TreeGrafter"/>
</dbReference>
<dbReference type="GO" id="GO:0005975">
    <property type="term" value="P:carbohydrate metabolic process"/>
    <property type="evidence" value="ECO:0007669"/>
    <property type="project" value="InterPro"/>
</dbReference>